<evidence type="ECO:0000313" key="1">
    <source>
        <dbReference type="EMBL" id="ASO21526.1"/>
    </source>
</evidence>
<organism evidence="1 2">
    <name type="scientific">Actinoalloteichus hoggarensis</name>
    <dbReference type="NCBI Taxonomy" id="1470176"/>
    <lineage>
        <taxon>Bacteria</taxon>
        <taxon>Bacillati</taxon>
        <taxon>Actinomycetota</taxon>
        <taxon>Actinomycetes</taxon>
        <taxon>Pseudonocardiales</taxon>
        <taxon>Pseudonocardiaceae</taxon>
        <taxon>Actinoalloteichus</taxon>
    </lineage>
</organism>
<dbReference type="KEGG" id="ahg:AHOG_19520"/>
<keyword evidence="2" id="KW-1185">Reference proteome</keyword>
<evidence type="ECO:0000313" key="2">
    <source>
        <dbReference type="Proteomes" id="UP000204221"/>
    </source>
</evidence>
<evidence type="ECO:0008006" key="3">
    <source>
        <dbReference type="Google" id="ProtNLM"/>
    </source>
</evidence>
<sequence length="434" mass="47287">MPHELKDAMLEITLTARQPLALGVGESAGNLIRTHRHVPGSVLRGALASAWITEHGEPATDRGLRRRFLDTFERRVRFSPLFAAGSSVVPLSVLRCAYRGEPACTQVFVDAASGDERTDCPHCAGPLQRGRGQVEFPEDAEPIQHTTRVALTEQGTARDGALFTREALHHRDASGAPRRFHGLVLGDDPWLAESRPLLLGGGRSTSGLVDYQAVPGVAVPPAATGRRLILRLVSPGVLVDAAGRPDDQPDLALLRELLRVDVRIEQHWVRRERLTGWHSAVDLPKSEEHAVTAGSTYVLDLADDPDPADLSRLTEHGIGLRRAEGLGWIELGAWRPPEAPANTDDTSTSGMAPEFAARLEKSGHGRPVLAMLREYHSALRRGAAPPARQILDRPVFAPLKNDLRTMLIGLLATRPSWIPQLAEALEIRLKGGHR</sequence>
<dbReference type="EMBL" id="CP022521">
    <property type="protein sequence ID" value="ASO21526.1"/>
    <property type="molecule type" value="Genomic_DNA"/>
</dbReference>
<dbReference type="Gene3D" id="2.60.40.4350">
    <property type="match status" value="1"/>
</dbReference>
<protein>
    <recommendedName>
        <fullName evidence="3">RAMP superfamily protein</fullName>
    </recommendedName>
</protein>
<dbReference type="Proteomes" id="UP000204221">
    <property type="component" value="Chromosome"/>
</dbReference>
<gene>
    <name evidence="1" type="ORF">AHOG_19520</name>
</gene>
<proteinExistence type="predicted"/>
<accession>A0A221W7A7</accession>
<name>A0A221W7A7_9PSEU</name>
<dbReference type="AlphaFoldDB" id="A0A221W7A7"/>
<reference evidence="1 2" key="1">
    <citation type="submission" date="2017-07" db="EMBL/GenBank/DDBJ databases">
        <title>Complete genome sequence of Actinoalloteichus hoggarensis DSM 45943, type strain of Actinoalloteichus hoggarensis.</title>
        <authorList>
            <person name="Ruckert C."/>
            <person name="Nouioui I."/>
            <person name="Willmese J."/>
            <person name="van Wezel G."/>
            <person name="Klenk H.-P."/>
            <person name="Kalinowski J."/>
            <person name="Zotchev S.B."/>
        </authorList>
    </citation>
    <scope>NUCLEOTIDE SEQUENCE [LARGE SCALE GENOMIC DNA]</scope>
    <source>
        <strain evidence="1 2">DSM 45943</strain>
    </source>
</reference>